<evidence type="ECO:0000313" key="3">
    <source>
        <dbReference type="Proteomes" id="UP000054560"/>
    </source>
</evidence>
<dbReference type="eggNOG" id="KOG3274">
    <property type="taxonomic scope" value="Eukaryota"/>
</dbReference>
<dbReference type="InterPro" id="IPR023473">
    <property type="entry name" value="AMMECR1"/>
</dbReference>
<dbReference type="RefSeq" id="XP_014152691.1">
    <property type="nucleotide sequence ID" value="XM_014297216.1"/>
</dbReference>
<organism evidence="2 3">
    <name type="scientific">Sphaeroforma arctica JP610</name>
    <dbReference type="NCBI Taxonomy" id="667725"/>
    <lineage>
        <taxon>Eukaryota</taxon>
        <taxon>Ichthyosporea</taxon>
        <taxon>Ichthyophonida</taxon>
        <taxon>Sphaeroforma</taxon>
    </lineage>
</organism>
<dbReference type="OrthoDB" id="24630at2759"/>
<dbReference type="PANTHER" id="PTHR13016">
    <property type="entry name" value="AMMECR1 HOMOLOG"/>
    <property type="match status" value="1"/>
</dbReference>
<keyword evidence="3" id="KW-1185">Reference proteome</keyword>
<dbReference type="InterPro" id="IPR027485">
    <property type="entry name" value="AMMECR1_N"/>
</dbReference>
<dbReference type="Pfam" id="PF01871">
    <property type="entry name" value="AMMECR1"/>
    <property type="match status" value="1"/>
</dbReference>
<dbReference type="AlphaFoldDB" id="A0A0L0FPZ4"/>
<protein>
    <recommendedName>
        <fullName evidence="1">AMMECR1 domain-containing protein</fullName>
    </recommendedName>
</protein>
<dbReference type="InterPro" id="IPR036071">
    <property type="entry name" value="AMMECR1_dom_sf"/>
</dbReference>
<dbReference type="FunFam" id="3.30.700.20:FF:000001">
    <property type="entry name" value="AMME syndrome candidate gene 1"/>
    <property type="match status" value="1"/>
</dbReference>
<accession>A0A0L0FPZ4</accession>
<dbReference type="STRING" id="667725.A0A0L0FPZ4"/>
<sequence length="218" mass="24979">MSTLEVNKFVTPEMCMYCFDVLNASLHSSQFPVEPRFQNDSFPLFVTWKIVHGSDKRLRGCIGTFSKKKLHLGLKSYALSAALEDSRFDPVTATELPSLQCTVSLLIDFEKVDDCMDWEIGIHGIWIEFKDHLGMKRTATYLPEVMSEQGWTRMEALESLLRKGGHVGRVSKALIKGITLTRYKSEKTSMTYGDYVQHHIHIREQHELPLPDWITVKA</sequence>
<evidence type="ECO:0000313" key="2">
    <source>
        <dbReference type="EMBL" id="KNC78789.1"/>
    </source>
</evidence>
<name>A0A0L0FPZ4_9EUKA</name>
<dbReference type="EMBL" id="KQ242424">
    <property type="protein sequence ID" value="KNC78789.1"/>
    <property type="molecule type" value="Genomic_DNA"/>
</dbReference>
<dbReference type="SUPFAM" id="SSF143447">
    <property type="entry name" value="AMMECR1-like"/>
    <property type="match status" value="1"/>
</dbReference>
<dbReference type="PANTHER" id="PTHR13016:SF0">
    <property type="entry name" value="AMME SYNDROME CANDIDATE GENE 1 PROTEIN"/>
    <property type="match status" value="1"/>
</dbReference>
<feature type="domain" description="AMMECR1" evidence="1">
    <location>
        <begin position="3"/>
        <end position="199"/>
    </location>
</feature>
<dbReference type="Gene3D" id="3.30.700.20">
    <property type="entry name" value="Hypothetical protein ph0010, domain 1"/>
    <property type="match status" value="1"/>
</dbReference>
<dbReference type="PROSITE" id="PS51112">
    <property type="entry name" value="AMMECR1"/>
    <property type="match status" value="1"/>
</dbReference>
<dbReference type="InterPro" id="IPR002733">
    <property type="entry name" value="AMMECR1_domain"/>
</dbReference>
<gene>
    <name evidence="2" type="ORF">SARC_08791</name>
</gene>
<proteinExistence type="predicted"/>
<evidence type="ECO:0000259" key="1">
    <source>
        <dbReference type="PROSITE" id="PS51112"/>
    </source>
</evidence>
<dbReference type="GeneID" id="25909295"/>
<dbReference type="NCBIfam" id="TIGR00296">
    <property type="entry name" value="TIGR00296 family protein"/>
    <property type="match status" value="1"/>
</dbReference>
<reference evidence="2 3" key="1">
    <citation type="submission" date="2011-02" db="EMBL/GenBank/DDBJ databases">
        <title>The Genome Sequence of Sphaeroforma arctica JP610.</title>
        <authorList>
            <consortium name="The Broad Institute Genome Sequencing Platform"/>
            <person name="Russ C."/>
            <person name="Cuomo C."/>
            <person name="Young S.K."/>
            <person name="Zeng Q."/>
            <person name="Gargeya S."/>
            <person name="Alvarado L."/>
            <person name="Berlin A."/>
            <person name="Chapman S.B."/>
            <person name="Chen Z."/>
            <person name="Freedman E."/>
            <person name="Gellesch M."/>
            <person name="Goldberg J."/>
            <person name="Griggs A."/>
            <person name="Gujja S."/>
            <person name="Heilman E."/>
            <person name="Heiman D."/>
            <person name="Howarth C."/>
            <person name="Mehta T."/>
            <person name="Neiman D."/>
            <person name="Pearson M."/>
            <person name="Roberts A."/>
            <person name="Saif S."/>
            <person name="Shea T."/>
            <person name="Shenoy N."/>
            <person name="Sisk P."/>
            <person name="Stolte C."/>
            <person name="Sykes S."/>
            <person name="White J."/>
            <person name="Yandava C."/>
            <person name="Burger G."/>
            <person name="Gray M.W."/>
            <person name="Holland P.W.H."/>
            <person name="King N."/>
            <person name="Lang F.B.F."/>
            <person name="Roger A.J."/>
            <person name="Ruiz-Trillo I."/>
            <person name="Haas B."/>
            <person name="Nusbaum C."/>
            <person name="Birren B."/>
        </authorList>
    </citation>
    <scope>NUCLEOTIDE SEQUENCE [LARGE SCALE GENOMIC DNA]</scope>
    <source>
        <strain evidence="2 3">JP610</strain>
    </source>
</reference>
<dbReference type="Proteomes" id="UP000054560">
    <property type="component" value="Unassembled WGS sequence"/>
</dbReference>